<evidence type="ECO:0000256" key="4">
    <source>
        <dbReference type="ARBA" id="ARBA00022741"/>
    </source>
</evidence>
<dbReference type="InterPro" id="IPR003591">
    <property type="entry name" value="Leu-rich_rpt_typical-subtyp"/>
</dbReference>
<dbReference type="OMA" id="WISECDE"/>
<dbReference type="InterPro" id="IPR027417">
    <property type="entry name" value="P-loop_NTPase"/>
</dbReference>
<evidence type="ECO:0000256" key="3">
    <source>
        <dbReference type="ARBA" id="ARBA00022737"/>
    </source>
</evidence>
<feature type="signal peptide" evidence="7">
    <location>
        <begin position="1"/>
        <end position="21"/>
    </location>
</feature>
<dbReference type="GO" id="GO:0005524">
    <property type="term" value="F:ATP binding"/>
    <property type="evidence" value="ECO:0007669"/>
    <property type="project" value="UniProtKB-KW"/>
</dbReference>
<evidence type="ECO:0000259" key="11">
    <source>
        <dbReference type="Pfam" id="PF25019"/>
    </source>
</evidence>
<dbReference type="GO" id="GO:0043531">
    <property type="term" value="F:ADP binding"/>
    <property type="evidence" value="ECO:0007669"/>
    <property type="project" value="InterPro"/>
</dbReference>
<dbReference type="InterPro" id="IPR036388">
    <property type="entry name" value="WH-like_DNA-bd_sf"/>
</dbReference>
<keyword evidence="3" id="KW-0677">Repeat</keyword>
<dbReference type="FunFam" id="3.40.50.300:FF:001091">
    <property type="entry name" value="Probable disease resistance protein At1g61300"/>
    <property type="match status" value="1"/>
</dbReference>
<feature type="domain" description="NB-ARC" evidence="8">
    <location>
        <begin position="190"/>
        <end position="341"/>
    </location>
</feature>
<dbReference type="InParanoid" id="A0A251SW81"/>
<dbReference type="InterPro" id="IPR002182">
    <property type="entry name" value="NB-ARC"/>
</dbReference>
<dbReference type="EMBL" id="CM007902">
    <property type="protein sequence ID" value="OTG02869.1"/>
    <property type="molecule type" value="Genomic_DNA"/>
</dbReference>
<keyword evidence="5" id="KW-0611">Plant defense</keyword>
<dbReference type="SUPFAM" id="SSF52058">
    <property type="entry name" value="L domain-like"/>
    <property type="match status" value="2"/>
</dbReference>
<dbReference type="FunCoup" id="A0A251SW81">
    <property type="interactions" value="639"/>
</dbReference>
<evidence type="ECO:0000256" key="7">
    <source>
        <dbReference type="SAM" id="SignalP"/>
    </source>
</evidence>
<comment type="similarity">
    <text evidence="1">Belongs to the disease resistance NB-LRR family.</text>
</comment>
<protein>
    <submittedName>
        <fullName evidence="12">Putative LRR and NB-ARC domains-containing disease resistance protein</fullName>
    </submittedName>
</protein>
<dbReference type="Gene3D" id="3.80.10.10">
    <property type="entry name" value="Ribonuclease Inhibitor"/>
    <property type="match status" value="4"/>
</dbReference>
<dbReference type="SUPFAM" id="SSF52540">
    <property type="entry name" value="P-loop containing nucleoside triphosphate hydrolases"/>
    <property type="match status" value="1"/>
</dbReference>
<evidence type="ECO:0000256" key="5">
    <source>
        <dbReference type="ARBA" id="ARBA00022821"/>
    </source>
</evidence>
<feature type="domain" description="R13L1/DRL21-like LRR repeat region" evidence="11">
    <location>
        <begin position="693"/>
        <end position="819"/>
    </location>
</feature>
<evidence type="ECO:0000259" key="8">
    <source>
        <dbReference type="Pfam" id="PF00931"/>
    </source>
</evidence>
<evidence type="ECO:0000256" key="1">
    <source>
        <dbReference type="ARBA" id="ARBA00008894"/>
    </source>
</evidence>
<reference evidence="13" key="1">
    <citation type="journal article" date="2017" name="Nature">
        <title>The sunflower genome provides insights into oil metabolism, flowering and Asterid evolution.</title>
        <authorList>
            <person name="Badouin H."/>
            <person name="Gouzy J."/>
            <person name="Grassa C.J."/>
            <person name="Murat F."/>
            <person name="Staton S.E."/>
            <person name="Cottret L."/>
            <person name="Lelandais-Briere C."/>
            <person name="Owens G.L."/>
            <person name="Carrere S."/>
            <person name="Mayjonade B."/>
            <person name="Legrand L."/>
            <person name="Gill N."/>
            <person name="Kane N.C."/>
            <person name="Bowers J.E."/>
            <person name="Hubner S."/>
            <person name="Bellec A."/>
            <person name="Berard A."/>
            <person name="Berges H."/>
            <person name="Blanchet N."/>
            <person name="Boniface M.C."/>
            <person name="Brunel D."/>
            <person name="Catrice O."/>
            <person name="Chaidir N."/>
            <person name="Claudel C."/>
            <person name="Donnadieu C."/>
            <person name="Faraut T."/>
            <person name="Fievet G."/>
            <person name="Helmstetter N."/>
            <person name="King M."/>
            <person name="Knapp S.J."/>
            <person name="Lai Z."/>
            <person name="Le Paslier M.C."/>
            <person name="Lippi Y."/>
            <person name="Lorenzon L."/>
            <person name="Mandel J.R."/>
            <person name="Marage G."/>
            <person name="Marchand G."/>
            <person name="Marquand E."/>
            <person name="Bret-Mestries E."/>
            <person name="Morien E."/>
            <person name="Nambeesan S."/>
            <person name="Nguyen T."/>
            <person name="Pegot-Espagnet P."/>
            <person name="Pouilly N."/>
            <person name="Raftis F."/>
            <person name="Sallet E."/>
            <person name="Schiex T."/>
            <person name="Thomas J."/>
            <person name="Vandecasteele C."/>
            <person name="Vares D."/>
            <person name="Vear F."/>
            <person name="Vautrin S."/>
            <person name="Crespi M."/>
            <person name="Mangin B."/>
            <person name="Burke J.M."/>
            <person name="Salse J."/>
            <person name="Munos S."/>
            <person name="Vincourt P."/>
            <person name="Rieseberg L.H."/>
            <person name="Langlade N.B."/>
        </authorList>
    </citation>
    <scope>NUCLEOTIDE SEQUENCE [LARGE SCALE GENOMIC DNA]</scope>
    <source>
        <strain evidence="13">cv. SF193</strain>
    </source>
</reference>
<dbReference type="Pfam" id="PF25019">
    <property type="entry name" value="LRR_R13L1-DRL21"/>
    <property type="match status" value="1"/>
</dbReference>
<gene>
    <name evidence="12" type="ORF">HannXRQ_Chr13g0417831</name>
</gene>
<keyword evidence="6" id="KW-0067">ATP-binding</keyword>
<evidence type="ECO:0000259" key="9">
    <source>
        <dbReference type="Pfam" id="PF18052"/>
    </source>
</evidence>
<feature type="domain" description="Disease resistance N-terminal" evidence="9">
    <location>
        <begin position="10"/>
        <end position="97"/>
    </location>
</feature>
<dbReference type="PRINTS" id="PR00364">
    <property type="entry name" value="DISEASERSIST"/>
</dbReference>
<dbReference type="Pfam" id="PF18052">
    <property type="entry name" value="Rx_N"/>
    <property type="match status" value="1"/>
</dbReference>
<sequence>MAAELVLSAFLGVLFEKLASAALKNIACYKGVDAEIKKWQRSLKQIQAVLADASRKEITNESVKQWLIDLQHLAYDIDDILDDLATEAMHREFTHDSEAITSKVRKLIPTCCTNFTKSSSMRAKLDKITTKLQDLVEEKATLGLSVEGETKKKNKNRELQTSVVDASSIVGRQVEEEALVRQLLADEPCDQNFSIVPIVGMGGVGKTTLATLLYNNQQVTDHFELKAWVCVSDDFDSFGISKVIFESVAQENKKFEDFNLLQVALRDQLRGKRFLLVLDDVWSESYEDWKTLVGPFHACAPGSKVVITTRKEQLLNKLGYNHLNKLQCLSHDDAMSLFALNALGVNKFNSHLSLKPYGEGIVKKCDGLPLALISLGRSLRTKQDEESWREVLESEIWMSKDDAIVPALKLSYRDLSAHLKQLFAYCSLFPKDFMFDKEELILLWAAEGFLHQSTPIDSTKERLGHDCFDELLSRSFFQLAPNNQSLFVMHDLMNDLAASVASEFFVRLENDMKRNMRKEMLEMCRHMSFAREEYVTYKKFETFKIAKSLRTFLATFVGVEESWQNFYLSSKILVDLLPELPMLRVLSLSGFCISEVPQSIGSLRHLRYLNLSRTQVTHLPENVCDLYNLETLIVCGCRCLAKLPNNFLKLKNLRHLDISDTPLLNQMPFGICELKSLQTLSKIVIGGERGFEIARLKEFKNLCGKICIEGLEKVQNAIHVREANFSQKRLSELEVGWSDEPYDSRNEMLEKEVLNELEPRNVKLIQLIIRSYGGLEFPDWVGNPSFLHLKHVSLRDCKRCTSLPPLGQLPLLKELFIEGLDEVEAVGLEFLGTSRAFPSLEILSFKHMHEWKKWSTSSGVVFPSLNVLKICDCPSLVEVTLETLPSVNVLEISTCDSGLLRRLIEIASAVTKLNIESITGLNDVVWRGVMKYLGAVEELKIRMCNEIRYLWELEAVASKVLVKLRRLDVYECDNLERFICPDSIQVLRLSDCKSITIFSLPKEGQNLKSVYVWGCNKLLEREWGGQNMNNNRSSMPMLENALIKDWTNLKSVKNLNYLVHLTTLTIVNCKNLESFPDNELSDLTLLKELRIIDCPSMDASFPRGIWPSKLQILSIGMLKKSISDWAPQNFPTSLVALELYGGDDGVSSCSQFSHLLPSSLTSLTIYKFEKLESFSVGLQHLQRLLFSNCPNLNKLPHPHPQNLTNLQHLYFSNCPNMMDLPEVLLPSLLSLRIIECPHLKERCSKRGCYWPLVSPIPFLELMCSRKHLLEIFIYKWCLRAMTKDDVLPISAINSNHIIAQFSCSVNESDILPASANISLYG</sequence>
<keyword evidence="2" id="KW-0433">Leucine-rich repeat</keyword>
<feature type="domain" description="Disease resistance protein winged helix" evidence="10">
    <location>
        <begin position="428"/>
        <end position="497"/>
    </location>
</feature>
<dbReference type="InterPro" id="IPR056789">
    <property type="entry name" value="LRR_R13L1-DRL21"/>
</dbReference>
<dbReference type="InterPro" id="IPR032675">
    <property type="entry name" value="LRR_dom_sf"/>
</dbReference>
<keyword evidence="4" id="KW-0547">Nucleotide-binding</keyword>
<dbReference type="InterPro" id="IPR041118">
    <property type="entry name" value="Rx_N"/>
</dbReference>
<dbReference type="Gene3D" id="1.20.5.4130">
    <property type="match status" value="1"/>
</dbReference>
<dbReference type="PANTHER" id="PTHR36766">
    <property type="entry name" value="PLANT BROAD-SPECTRUM MILDEW RESISTANCE PROTEIN RPW8"/>
    <property type="match status" value="1"/>
</dbReference>
<feature type="chain" id="PRO_5012693540" evidence="7">
    <location>
        <begin position="22"/>
        <end position="1321"/>
    </location>
</feature>
<name>A0A251SW81_HELAN</name>
<proteinExistence type="inferred from homology"/>
<dbReference type="Gene3D" id="1.10.10.10">
    <property type="entry name" value="Winged helix-like DNA-binding domain superfamily/Winged helix DNA-binding domain"/>
    <property type="match status" value="1"/>
</dbReference>
<dbReference type="GO" id="GO:0006952">
    <property type="term" value="P:defense response"/>
    <property type="evidence" value="ECO:0007669"/>
    <property type="project" value="UniProtKB-KW"/>
</dbReference>
<dbReference type="GO" id="GO:0051707">
    <property type="term" value="P:response to other organism"/>
    <property type="evidence" value="ECO:0007669"/>
    <property type="project" value="UniProtKB-ARBA"/>
</dbReference>
<evidence type="ECO:0000313" key="12">
    <source>
        <dbReference type="EMBL" id="OTG02869.1"/>
    </source>
</evidence>
<accession>A0A251SW81</accession>
<dbReference type="Gene3D" id="3.40.50.300">
    <property type="entry name" value="P-loop containing nucleotide triphosphate hydrolases"/>
    <property type="match status" value="1"/>
</dbReference>
<dbReference type="InterPro" id="IPR058922">
    <property type="entry name" value="WHD_DRP"/>
</dbReference>
<organism evidence="12 13">
    <name type="scientific">Helianthus annuus</name>
    <name type="common">Common sunflower</name>
    <dbReference type="NCBI Taxonomy" id="4232"/>
    <lineage>
        <taxon>Eukaryota</taxon>
        <taxon>Viridiplantae</taxon>
        <taxon>Streptophyta</taxon>
        <taxon>Embryophyta</taxon>
        <taxon>Tracheophyta</taxon>
        <taxon>Spermatophyta</taxon>
        <taxon>Magnoliopsida</taxon>
        <taxon>eudicotyledons</taxon>
        <taxon>Gunneridae</taxon>
        <taxon>Pentapetalae</taxon>
        <taxon>asterids</taxon>
        <taxon>campanulids</taxon>
        <taxon>Asterales</taxon>
        <taxon>Asteraceae</taxon>
        <taxon>Asteroideae</taxon>
        <taxon>Heliantheae alliance</taxon>
        <taxon>Heliantheae</taxon>
        <taxon>Helianthus</taxon>
    </lineage>
</organism>
<evidence type="ECO:0000256" key="2">
    <source>
        <dbReference type="ARBA" id="ARBA00022614"/>
    </source>
</evidence>
<dbReference type="SMART" id="SM00369">
    <property type="entry name" value="LRR_TYP"/>
    <property type="match status" value="3"/>
</dbReference>
<evidence type="ECO:0000256" key="6">
    <source>
        <dbReference type="ARBA" id="ARBA00022840"/>
    </source>
</evidence>
<evidence type="ECO:0000259" key="10">
    <source>
        <dbReference type="Pfam" id="PF23559"/>
    </source>
</evidence>
<dbReference type="Proteomes" id="UP000215914">
    <property type="component" value="Chromosome 13"/>
</dbReference>
<dbReference type="Pfam" id="PF00931">
    <property type="entry name" value="NB-ARC"/>
    <property type="match status" value="1"/>
</dbReference>
<keyword evidence="13" id="KW-1185">Reference proteome</keyword>
<dbReference type="Pfam" id="PF23559">
    <property type="entry name" value="WHD_DRP"/>
    <property type="match status" value="1"/>
</dbReference>
<evidence type="ECO:0000313" key="13">
    <source>
        <dbReference type="Proteomes" id="UP000215914"/>
    </source>
</evidence>
<dbReference type="PANTHER" id="PTHR36766:SF61">
    <property type="entry name" value="NB-ARC DOMAIN DISEASE RESISTANCE PROTEIN"/>
    <property type="match status" value="1"/>
</dbReference>
<keyword evidence="7" id="KW-0732">Signal</keyword>